<reference evidence="2 3" key="1">
    <citation type="submission" date="2021-03" db="EMBL/GenBank/DDBJ databases">
        <title>Caproiciproducens sp. nov. isolated from feces of cow.</title>
        <authorList>
            <person name="Choi J.-Y."/>
        </authorList>
    </citation>
    <scope>NUCLEOTIDE SEQUENCE [LARGE SCALE GENOMIC DNA]</scope>
    <source>
        <strain evidence="2 3">AGMB10547</strain>
    </source>
</reference>
<evidence type="ECO:0000256" key="1">
    <source>
        <dbReference type="SAM" id="SignalP"/>
    </source>
</evidence>
<dbReference type="SUPFAM" id="SSF53850">
    <property type="entry name" value="Periplasmic binding protein-like II"/>
    <property type="match status" value="1"/>
</dbReference>
<dbReference type="EMBL" id="JAGFNZ010000002">
    <property type="protein sequence ID" value="MBW7572374.1"/>
    <property type="molecule type" value="Genomic_DNA"/>
</dbReference>
<proteinExistence type="predicted"/>
<feature type="signal peptide" evidence="1">
    <location>
        <begin position="1"/>
        <end position="21"/>
    </location>
</feature>
<keyword evidence="3" id="KW-1185">Reference proteome</keyword>
<dbReference type="Proteomes" id="UP000719942">
    <property type="component" value="Unassembled WGS sequence"/>
</dbReference>
<name>A0ABS7DM44_9FIRM</name>
<gene>
    <name evidence="2" type="ORF">J5W02_06060</name>
</gene>
<feature type="chain" id="PRO_5046898612" evidence="1">
    <location>
        <begin position="22"/>
        <end position="374"/>
    </location>
</feature>
<organism evidence="2 3">
    <name type="scientific">Caproiciproducens faecalis</name>
    <dbReference type="NCBI Taxonomy" id="2820301"/>
    <lineage>
        <taxon>Bacteria</taxon>
        <taxon>Bacillati</taxon>
        <taxon>Bacillota</taxon>
        <taxon>Clostridia</taxon>
        <taxon>Eubacteriales</taxon>
        <taxon>Acutalibacteraceae</taxon>
        <taxon>Caproiciproducens</taxon>
    </lineage>
</organism>
<comment type="caution">
    <text evidence="2">The sequence shown here is derived from an EMBL/GenBank/DDBJ whole genome shotgun (WGS) entry which is preliminary data.</text>
</comment>
<dbReference type="PROSITE" id="PS51257">
    <property type="entry name" value="PROKAR_LIPOPROTEIN"/>
    <property type="match status" value="1"/>
</dbReference>
<sequence length="374" mass="39995">MKMKRILALCLAVTMIVGSFAGCGNASSSSAASTATGSGAPAKTYKLNVSGLNGSINYTPVYIAEEKGWFKDAGLEITDVMFDNGPVQMEALGSNAWDIACTGVGGVLSGTIGYNAVVVGASNSDNGTQTIFVRNDSKIAKAGAGHNTVSDKIIGDAASWKGATVLCNSGTVLQYLLLKTLNGFGLGMDAVKFIAMDSPTANSAFLAGQGDAAVLTGAVSFADDKKNLTRVSSGNWADTGLMCNFVANKDSIADTEKKEAMKIFLQVYFKTLDWMNANFDESTQYCVDFSEKCGNTITLDTAKIYLSQDKYYTLDEVYSMMHNKSDKGDYTEMEGKLIDVLNFFIDYGNYKKGDVDKFKGHLDTSLIDALHDKK</sequence>
<accession>A0ABS7DM44</accession>
<dbReference type="Pfam" id="PF13379">
    <property type="entry name" value="NMT1_2"/>
    <property type="match status" value="1"/>
</dbReference>
<keyword evidence="1" id="KW-0732">Signal</keyword>
<evidence type="ECO:0000313" key="2">
    <source>
        <dbReference type="EMBL" id="MBW7572374.1"/>
    </source>
</evidence>
<dbReference type="PANTHER" id="PTHR30024">
    <property type="entry name" value="ALIPHATIC SULFONATES-BINDING PROTEIN-RELATED"/>
    <property type="match status" value="1"/>
</dbReference>
<dbReference type="Gene3D" id="3.40.190.10">
    <property type="entry name" value="Periplasmic binding protein-like II"/>
    <property type="match status" value="2"/>
</dbReference>
<dbReference type="PANTHER" id="PTHR30024:SF42">
    <property type="entry name" value="ALIPHATIC SULFONATES-BINDING PROTEIN-RELATED"/>
    <property type="match status" value="1"/>
</dbReference>
<dbReference type="RefSeq" id="WP_219964780.1">
    <property type="nucleotide sequence ID" value="NZ_JAGFNZ010000002.1"/>
</dbReference>
<evidence type="ECO:0000313" key="3">
    <source>
        <dbReference type="Proteomes" id="UP000719942"/>
    </source>
</evidence>
<protein>
    <submittedName>
        <fullName evidence="2">ABC transporter substrate-binding protein</fullName>
    </submittedName>
</protein>